<evidence type="ECO:0000256" key="17">
    <source>
        <dbReference type="SAM" id="Phobius"/>
    </source>
</evidence>
<evidence type="ECO:0000259" key="19">
    <source>
        <dbReference type="Pfam" id="PF00912"/>
    </source>
</evidence>
<evidence type="ECO:0000256" key="7">
    <source>
        <dbReference type="ARBA" id="ARBA00022801"/>
    </source>
</evidence>
<evidence type="ECO:0000256" key="11">
    <source>
        <dbReference type="ARBA" id="ARBA00023136"/>
    </source>
</evidence>
<comment type="catalytic activity">
    <reaction evidence="14">
        <text>Preferential cleavage: (Ac)2-L-Lys-D-Ala-|-D-Ala. Also transpeptidation of peptidyl-alanyl moieties that are N-acyl substituents of D-alanine.</text>
        <dbReference type="EC" id="3.4.16.4"/>
    </reaction>
</comment>
<gene>
    <name evidence="20" type="ORF">WCV66_15565</name>
</gene>
<name>A0ABZ2MMU4_9BACI</name>
<dbReference type="SUPFAM" id="SSF56601">
    <property type="entry name" value="beta-lactamase/transpeptidase-like"/>
    <property type="match status" value="1"/>
</dbReference>
<keyword evidence="5" id="KW-0808">Transferase</keyword>
<keyword evidence="21" id="KW-1185">Reference proteome</keyword>
<evidence type="ECO:0000256" key="13">
    <source>
        <dbReference type="ARBA" id="ARBA00023316"/>
    </source>
</evidence>
<dbReference type="EMBL" id="CP147403">
    <property type="protein sequence ID" value="WXB86681.1"/>
    <property type="molecule type" value="Genomic_DNA"/>
</dbReference>
<reference evidence="20 21" key="1">
    <citation type="submission" date="2024-02" db="EMBL/GenBank/DDBJ databases">
        <title>Seven novel Bacillus-like species.</title>
        <authorList>
            <person name="Liu G."/>
        </authorList>
    </citation>
    <scope>NUCLEOTIDE SEQUENCE [LARGE SCALE GENOMIC DNA]</scope>
    <source>
        <strain evidence="20 21">FJAT-53654</strain>
    </source>
</reference>
<evidence type="ECO:0000256" key="8">
    <source>
        <dbReference type="ARBA" id="ARBA00022960"/>
    </source>
</evidence>
<evidence type="ECO:0000256" key="12">
    <source>
        <dbReference type="ARBA" id="ARBA00023268"/>
    </source>
</evidence>
<dbReference type="InterPro" id="IPR023346">
    <property type="entry name" value="Lysozyme-like_dom_sf"/>
</dbReference>
<feature type="domain" description="Glycosyl transferase family 51" evidence="19">
    <location>
        <begin position="73"/>
        <end position="245"/>
    </location>
</feature>
<comment type="catalytic activity">
    <reaction evidence="15">
        <text>[GlcNAc-(1-&gt;4)-Mur2Ac(oyl-L-Ala-gamma-D-Glu-L-Lys-D-Ala-D-Ala)](n)-di-trans,octa-cis-undecaprenyl diphosphate + beta-D-GlcNAc-(1-&gt;4)-Mur2Ac(oyl-L-Ala-gamma-D-Glu-L-Lys-D-Ala-D-Ala)-di-trans,octa-cis-undecaprenyl diphosphate = [GlcNAc-(1-&gt;4)-Mur2Ac(oyl-L-Ala-gamma-D-Glu-L-Lys-D-Ala-D-Ala)](n+1)-di-trans,octa-cis-undecaprenyl diphosphate + di-trans,octa-cis-undecaprenyl diphosphate + H(+)</text>
        <dbReference type="Rhea" id="RHEA:23708"/>
        <dbReference type="Rhea" id="RHEA-COMP:9602"/>
        <dbReference type="Rhea" id="RHEA-COMP:9603"/>
        <dbReference type="ChEBI" id="CHEBI:15378"/>
        <dbReference type="ChEBI" id="CHEBI:58405"/>
        <dbReference type="ChEBI" id="CHEBI:60033"/>
        <dbReference type="ChEBI" id="CHEBI:78435"/>
        <dbReference type="EC" id="2.4.99.28"/>
    </reaction>
</comment>
<keyword evidence="11 17" id="KW-0472">Membrane</keyword>
<evidence type="ECO:0000256" key="5">
    <source>
        <dbReference type="ARBA" id="ARBA00022679"/>
    </source>
</evidence>
<evidence type="ECO:0000256" key="14">
    <source>
        <dbReference type="ARBA" id="ARBA00034000"/>
    </source>
</evidence>
<keyword evidence="13" id="KW-0961">Cell wall biogenesis/degradation</keyword>
<organism evidence="20 21">
    <name type="scientific">Metabacillus rhizosphaerae</name>
    <dbReference type="NCBI Taxonomy" id="3117747"/>
    <lineage>
        <taxon>Bacteria</taxon>
        <taxon>Bacillati</taxon>
        <taxon>Bacillota</taxon>
        <taxon>Bacilli</taxon>
        <taxon>Bacillales</taxon>
        <taxon>Bacillaceae</taxon>
        <taxon>Metabacillus</taxon>
    </lineage>
</organism>
<keyword evidence="12" id="KW-0511">Multifunctional enzyme</keyword>
<evidence type="ECO:0000256" key="3">
    <source>
        <dbReference type="ARBA" id="ARBA00022670"/>
    </source>
</evidence>
<dbReference type="InterPro" id="IPR001264">
    <property type="entry name" value="Glyco_trans_51"/>
</dbReference>
<evidence type="ECO:0000259" key="18">
    <source>
        <dbReference type="Pfam" id="PF00905"/>
    </source>
</evidence>
<evidence type="ECO:0000256" key="16">
    <source>
        <dbReference type="SAM" id="MobiDB-lite"/>
    </source>
</evidence>
<evidence type="ECO:0000256" key="4">
    <source>
        <dbReference type="ARBA" id="ARBA00022676"/>
    </source>
</evidence>
<evidence type="ECO:0000313" key="20">
    <source>
        <dbReference type="EMBL" id="WXB86681.1"/>
    </source>
</evidence>
<keyword evidence="8" id="KW-0133">Cell shape</keyword>
<keyword evidence="4" id="KW-0328">Glycosyltransferase</keyword>
<keyword evidence="7" id="KW-0378">Hydrolase</keyword>
<dbReference type="RefSeq" id="WP_338785989.1">
    <property type="nucleotide sequence ID" value="NZ_CP147403.1"/>
</dbReference>
<keyword evidence="9" id="KW-0573">Peptidoglycan synthesis</keyword>
<dbReference type="PANTHER" id="PTHR32282">
    <property type="entry name" value="BINDING PROTEIN TRANSPEPTIDASE, PUTATIVE-RELATED"/>
    <property type="match status" value="1"/>
</dbReference>
<accession>A0ABZ2MMU4</accession>
<dbReference type="InterPro" id="IPR050396">
    <property type="entry name" value="Glycosyltr_51/Transpeptidase"/>
</dbReference>
<evidence type="ECO:0000256" key="2">
    <source>
        <dbReference type="ARBA" id="ARBA00022645"/>
    </source>
</evidence>
<evidence type="ECO:0000313" key="21">
    <source>
        <dbReference type="Proteomes" id="UP001368328"/>
    </source>
</evidence>
<feature type="region of interest" description="Disordered" evidence="16">
    <location>
        <begin position="640"/>
        <end position="710"/>
    </location>
</feature>
<dbReference type="NCBIfam" id="TIGR02074">
    <property type="entry name" value="PBP_1a_fam"/>
    <property type="match status" value="1"/>
</dbReference>
<keyword evidence="10 17" id="KW-1133">Transmembrane helix</keyword>
<dbReference type="PANTHER" id="PTHR32282:SF32">
    <property type="entry name" value="PENICILLIN-BINDING PROTEIN 2A"/>
    <property type="match status" value="1"/>
</dbReference>
<dbReference type="InterPro" id="IPR036950">
    <property type="entry name" value="PBP_transglycosylase"/>
</dbReference>
<dbReference type="Gene3D" id="1.10.3810.10">
    <property type="entry name" value="Biosynthetic peptidoglycan transglycosylase-like"/>
    <property type="match status" value="1"/>
</dbReference>
<evidence type="ECO:0000256" key="6">
    <source>
        <dbReference type="ARBA" id="ARBA00022692"/>
    </source>
</evidence>
<proteinExistence type="predicted"/>
<dbReference type="SUPFAM" id="SSF53955">
    <property type="entry name" value="Lysozyme-like"/>
    <property type="match status" value="1"/>
</dbReference>
<keyword evidence="6 17" id="KW-0812">Transmembrane</keyword>
<dbReference type="InterPro" id="IPR001460">
    <property type="entry name" value="PCN-bd_Tpept"/>
</dbReference>
<keyword evidence="3" id="KW-0645">Protease</keyword>
<protein>
    <submittedName>
        <fullName evidence="20">PBP1A family penicillin-binding protein</fullName>
    </submittedName>
</protein>
<sequence length="710" mass="80799">MGRFENRQQRTLLKRIWNCEYPKNFLLKIILFAFVFCLIGLFILNIFIWTSDVSKLDEPLPQPTFIYDQKGEVASKISNSTIDGVKIKSIPSNAINAFVATEDQRFYHHHGINYVGIARAMVMNVTSGGIVAGGSTITQQLAKNAFLTQERTYTRKFKELILTKKIERTYTKDEIIERYLNQIYFGEGAWGIQRASQTYFAKDVNQLTLSESALLAGLVKAPSNLNPINNYEKAIERRNLVLSLMKSEGYISQSDFEEAINQEVKLATNEVKEYKGKYPHYVDHIIDEAINKYHLTPNEVLSGGLHIYTGLNPSIQNAVDEVYKDDQVFPESKEGQLIQSGAIFINPSTGEINALVGGRGEHTFRQFNRATQLKRQPGSIMKPLSVYTPALEQGYDMYDRLEDKPINIEGYQPQNYDKQFRGEVSMYDAVIHSYNLPAVWLLQKIGIEVGVNGVERFGIPLEQKDHIPGLALGGMNEGTSPLKMAQAFTTFPNNGVMVEAHSIQRIENADGEILGEWERKEQKVTEPLIAQKMTFMLKGVVNEGTGSKAQITGREIAGKTGTTQLPFPSENGAKDHWFVGYTPQVVGAIWLGYDKTDQNHYLSSSSSGTATVIFKEILAKAENEMSIKEFDLALLGNKYKQNKKRKKQDEKDDNNNQHEKEDTKKEKMKAQKEREKENKKIEKEREKENKKREKEREKDKKEKEKKDKNE</sequence>
<evidence type="ECO:0000256" key="1">
    <source>
        <dbReference type="ARBA" id="ARBA00022475"/>
    </source>
</evidence>
<keyword evidence="1" id="KW-1003">Cell membrane</keyword>
<feature type="transmembrane region" description="Helical" evidence="17">
    <location>
        <begin position="25"/>
        <end position="49"/>
    </location>
</feature>
<feature type="compositionally biased region" description="Basic and acidic residues" evidence="16">
    <location>
        <begin position="647"/>
        <end position="710"/>
    </location>
</feature>
<dbReference type="Pfam" id="PF00912">
    <property type="entry name" value="Transgly"/>
    <property type="match status" value="1"/>
</dbReference>
<evidence type="ECO:0000256" key="15">
    <source>
        <dbReference type="ARBA" id="ARBA00049902"/>
    </source>
</evidence>
<feature type="domain" description="Penicillin-binding protein transpeptidase" evidence="18">
    <location>
        <begin position="342"/>
        <end position="618"/>
    </location>
</feature>
<dbReference type="Pfam" id="PF00905">
    <property type="entry name" value="Transpeptidase"/>
    <property type="match status" value="1"/>
</dbReference>
<dbReference type="Gene3D" id="3.40.710.10">
    <property type="entry name" value="DD-peptidase/beta-lactamase superfamily"/>
    <property type="match status" value="1"/>
</dbReference>
<dbReference type="InterPro" id="IPR012338">
    <property type="entry name" value="Beta-lactam/transpept-like"/>
</dbReference>
<evidence type="ECO:0000256" key="9">
    <source>
        <dbReference type="ARBA" id="ARBA00022984"/>
    </source>
</evidence>
<evidence type="ECO:0000256" key="10">
    <source>
        <dbReference type="ARBA" id="ARBA00022989"/>
    </source>
</evidence>
<keyword evidence="2" id="KW-0121">Carboxypeptidase</keyword>
<dbReference type="Proteomes" id="UP001368328">
    <property type="component" value="Chromosome"/>
</dbReference>